<protein>
    <submittedName>
        <fullName evidence="3">Transcriptional regulator</fullName>
    </submittedName>
</protein>
<dbReference type="GO" id="GO:0006355">
    <property type="term" value="P:regulation of DNA-templated transcription"/>
    <property type="evidence" value="ECO:0007669"/>
    <property type="project" value="InterPro"/>
</dbReference>
<sequence>MRGEGGVPEEQYWLLIEISSIHSEKVINALRDYMVFGGRRKDVCKRYGVSQSYFSCSLKRFLYIHQVVGRLVFFYMSEKDIPYAE</sequence>
<dbReference type="AlphaFoldDB" id="A0A6D0HTJ4"/>
<accession>A0A6D0HTJ4</accession>
<dbReference type="InterPro" id="IPR053721">
    <property type="entry name" value="Fimbrial_Adhesin_Reg"/>
</dbReference>
<proteinExistence type="predicted"/>
<evidence type="ECO:0000256" key="1">
    <source>
        <dbReference type="ARBA" id="ARBA00023015"/>
    </source>
</evidence>
<comment type="caution">
    <text evidence="3">The sequence shown here is derived from an EMBL/GenBank/DDBJ whole genome shotgun (WGS) entry which is preliminary data.</text>
</comment>
<evidence type="ECO:0000313" key="3">
    <source>
        <dbReference type="EMBL" id="KAE9728688.1"/>
    </source>
</evidence>
<organism evidence="3 4">
    <name type="scientific">Escherichia coli</name>
    <dbReference type="NCBI Taxonomy" id="562"/>
    <lineage>
        <taxon>Bacteria</taxon>
        <taxon>Pseudomonadati</taxon>
        <taxon>Pseudomonadota</taxon>
        <taxon>Gammaproteobacteria</taxon>
        <taxon>Enterobacterales</taxon>
        <taxon>Enterobacteriaceae</taxon>
        <taxon>Escherichia</taxon>
    </lineage>
</organism>
<evidence type="ECO:0000313" key="4">
    <source>
        <dbReference type="Proteomes" id="UP000437875"/>
    </source>
</evidence>
<dbReference type="RefSeq" id="WP_157702690.1">
    <property type="nucleotide sequence ID" value="NZ_WSGO01000012.1"/>
</dbReference>
<gene>
    <name evidence="3" type="ORF">GP711_20555</name>
</gene>
<dbReference type="InterPro" id="IPR004356">
    <property type="entry name" value="Adhesin_operon_reg_prot"/>
</dbReference>
<dbReference type="Gene3D" id="1.10.10.2690">
    <property type="match status" value="1"/>
</dbReference>
<keyword evidence="2" id="KW-0804">Transcription</keyword>
<dbReference type="Pfam" id="PF03333">
    <property type="entry name" value="PapB"/>
    <property type="match status" value="1"/>
</dbReference>
<dbReference type="Proteomes" id="UP000437875">
    <property type="component" value="Unassembled WGS sequence"/>
</dbReference>
<reference evidence="3 4" key="1">
    <citation type="submission" date="2019-10" db="EMBL/GenBank/DDBJ databases">
        <title>Antimicrobial-resistant enteric bacteria are widely distributed amongst people, animals and the environment in northern Tanzania.</title>
        <authorList>
            <person name="Subbiah M."/>
            <person name="Call D.R."/>
        </authorList>
    </citation>
    <scope>NUCLEOTIDE SEQUENCE [LARGE SCALE GENOMIC DNA]</scope>
    <source>
        <strain evidence="3 4">TzEc067</strain>
    </source>
</reference>
<keyword evidence="1" id="KW-0805">Transcription regulation</keyword>
<dbReference type="EMBL" id="WSGM01000015">
    <property type="protein sequence ID" value="KAE9728688.1"/>
    <property type="molecule type" value="Genomic_DNA"/>
</dbReference>
<dbReference type="PRINTS" id="PR01554">
    <property type="entry name" value="FIMREGULATRY"/>
</dbReference>
<evidence type="ECO:0000256" key="2">
    <source>
        <dbReference type="ARBA" id="ARBA00023163"/>
    </source>
</evidence>
<name>A0A6D0HTJ4_ECOLX</name>